<keyword evidence="2 4" id="KW-0807">Transducer</keyword>
<dbReference type="GO" id="GO:0006935">
    <property type="term" value="P:chemotaxis"/>
    <property type="evidence" value="ECO:0007669"/>
    <property type="project" value="InterPro"/>
</dbReference>
<dbReference type="PANTHER" id="PTHR32089">
    <property type="entry name" value="METHYL-ACCEPTING CHEMOTAXIS PROTEIN MCPB"/>
    <property type="match status" value="1"/>
</dbReference>
<evidence type="ECO:0000256" key="2">
    <source>
        <dbReference type="ARBA" id="ARBA00023224"/>
    </source>
</evidence>
<dbReference type="GO" id="GO:0004888">
    <property type="term" value="F:transmembrane signaling receptor activity"/>
    <property type="evidence" value="ECO:0007669"/>
    <property type="project" value="InterPro"/>
</dbReference>
<dbReference type="PATRIC" id="fig|465721.4.peg.961"/>
<protein>
    <recommendedName>
        <fullName evidence="5">Methyl-accepting transducer domain-containing protein</fullName>
    </recommendedName>
</protein>
<name>A0A127F7J5_STEDE</name>
<gene>
    <name evidence="6" type="ORF">ACG33_04495</name>
</gene>
<feature type="domain" description="Methyl-accepting transducer" evidence="5">
    <location>
        <begin position="32"/>
        <end position="251"/>
    </location>
</feature>
<evidence type="ECO:0000256" key="4">
    <source>
        <dbReference type="PROSITE-ProRule" id="PRU00284"/>
    </source>
</evidence>
<dbReference type="KEGG" id="sdf:ACG33_04495"/>
<dbReference type="STRING" id="465721.ACG33_04495"/>
<evidence type="ECO:0000256" key="1">
    <source>
        <dbReference type="ARBA" id="ARBA00004370"/>
    </source>
</evidence>
<dbReference type="GO" id="GO:0007165">
    <property type="term" value="P:signal transduction"/>
    <property type="evidence" value="ECO:0007669"/>
    <property type="project" value="UniProtKB-KW"/>
</dbReference>
<dbReference type="PROSITE" id="PS50111">
    <property type="entry name" value="CHEMOTAXIS_TRANSDUC_2"/>
    <property type="match status" value="1"/>
</dbReference>
<dbReference type="PANTHER" id="PTHR32089:SF112">
    <property type="entry name" value="LYSOZYME-LIKE PROTEIN-RELATED"/>
    <property type="match status" value="1"/>
</dbReference>
<dbReference type="Proteomes" id="UP000070250">
    <property type="component" value="Chromosome"/>
</dbReference>
<comment type="similarity">
    <text evidence="3">Belongs to the methyl-accepting chemotaxis (MCP) protein family.</text>
</comment>
<dbReference type="EMBL" id="CP011971">
    <property type="protein sequence ID" value="AMN46377.1"/>
    <property type="molecule type" value="Genomic_DNA"/>
</dbReference>
<reference evidence="6 7" key="1">
    <citation type="submission" date="2015-06" db="EMBL/GenBank/DDBJ databases">
        <title>A Comprehensive Approach to Explore the Metabolic and Phylogenetic Diversity of Bacterial Steroid Degradation in the Environment: Testosterone as an Example.</title>
        <authorList>
            <person name="Yang F.-C."/>
            <person name="Chen Y.-L."/>
            <person name="Yu C.-P."/>
            <person name="Tang S.-L."/>
            <person name="Wang P.-H."/>
            <person name="Ismail W."/>
            <person name="Wang C.-H."/>
            <person name="Yang C.-Y."/>
            <person name="Chiang Y.-R."/>
        </authorList>
    </citation>
    <scope>NUCLEOTIDE SEQUENCE [LARGE SCALE GENOMIC DNA]</scope>
    <source>
        <strain evidence="6 7">DSM 18526</strain>
    </source>
</reference>
<organism evidence="6 7">
    <name type="scientific">Steroidobacter denitrificans</name>
    <dbReference type="NCBI Taxonomy" id="465721"/>
    <lineage>
        <taxon>Bacteria</taxon>
        <taxon>Pseudomonadati</taxon>
        <taxon>Pseudomonadota</taxon>
        <taxon>Gammaproteobacteria</taxon>
        <taxon>Steroidobacterales</taxon>
        <taxon>Steroidobacteraceae</taxon>
        <taxon>Steroidobacter</taxon>
    </lineage>
</organism>
<sequence length="323" mass="34790">MLNILRRQPAAATPQKESIGAEHVCMAALPILAKQIESARDQTTEAIVSLSQRFGGIVTSLDAALTASQHNTGGDDLIAAMNDGLQQLAHVMNTLSAIQDCRTTLAAEIRSLAIYTSELGKMVEQVGMIAFQTNMLALNAAIEAAHAGESGKGFAVVAHEVRQLSNASRDTGKEIAEKIGVINVRLARVIDSNETAAAREREAVHDSGARIQGVLTRFRDISLDLSRSTEDLRGRSADIKDEVAESMIQLQFQDRVGQILSHAIAVMHDLCRHTSTTASGGDRSLLTSQYLTEMARGYTTEEQRLNHQGASPAAVTTPEVEFF</sequence>
<evidence type="ECO:0000259" key="5">
    <source>
        <dbReference type="PROSITE" id="PS50111"/>
    </source>
</evidence>
<evidence type="ECO:0000313" key="7">
    <source>
        <dbReference type="Proteomes" id="UP000070250"/>
    </source>
</evidence>
<comment type="subcellular location">
    <subcellularLocation>
        <location evidence="1">Membrane</location>
    </subcellularLocation>
</comment>
<dbReference type="SUPFAM" id="SSF58104">
    <property type="entry name" value="Methyl-accepting chemotaxis protein (MCP) signaling domain"/>
    <property type="match status" value="1"/>
</dbReference>
<accession>A0A127F7J5</accession>
<proteinExistence type="inferred from homology"/>
<evidence type="ECO:0000313" key="6">
    <source>
        <dbReference type="EMBL" id="AMN46377.1"/>
    </source>
</evidence>
<dbReference type="SMART" id="SM00283">
    <property type="entry name" value="MA"/>
    <property type="match status" value="1"/>
</dbReference>
<evidence type="ECO:0000256" key="3">
    <source>
        <dbReference type="ARBA" id="ARBA00029447"/>
    </source>
</evidence>
<dbReference type="InterPro" id="IPR004089">
    <property type="entry name" value="MCPsignal_dom"/>
</dbReference>
<dbReference type="GO" id="GO:0016020">
    <property type="term" value="C:membrane"/>
    <property type="evidence" value="ECO:0007669"/>
    <property type="project" value="UniProtKB-SubCell"/>
</dbReference>
<dbReference type="InterPro" id="IPR004090">
    <property type="entry name" value="Chemotax_Me-accpt_rcpt"/>
</dbReference>
<dbReference type="Pfam" id="PF00015">
    <property type="entry name" value="MCPsignal"/>
    <property type="match status" value="1"/>
</dbReference>
<dbReference type="AlphaFoldDB" id="A0A127F7J5"/>
<dbReference type="PRINTS" id="PR00260">
    <property type="entry name" value="CHEMTRNSDUCR"/>
</dbReference>
<keyword evidence="7" id="KW-1185">Reference proteome</keyword>
<dbReference type="Gene3D" id="1.10.287.950">
    <property type="entry name" value="Methyl-accepting chemotaxis protein"/>
    <property type="match status" value="1"/>
</dbReference>